<feature type="chain" id="PRO_5047137458" evidence="1">
    <location>
        <begin position="20"/>
        <end position="258"/>
    </location>
</feature>
<evidence type="ECO:0000313" key="3">
    <source>
        <dbReference type="Proteomes" id="UP001528411"/>
    </source>
</evidence>
<gene>
    <name evidence="2" type="ORF">PN838_16685</name>
</gene>
<proteinExistence type="predicted"/>
<dbReference type="Proteomes" id="UP001528411">
    <property type="component" value="Unassembled WGS sequence"/>
</dbReference>
<dbReference type="EMBL" id="JAQOMS010000002">
    <property type="protein sequence ID" value="MDC2890101.1"/>
    <property type="molecule type" value="Genomic_DNA"/>
</dbReference>
<keyword evidence="3" id="KW-1185">Reference proteome</keyword>
<name>A0ABT5FEW9_9GAMM</name>
<feature type="signal peptide" evidence="1">
    <location>
        <begin position="1"/>
        <end position="19"/>
    </location>
</feature>
<comment type="caution">
    <text evidence="2">The sequence shown here is derived from an EMBL/GenBank/DDBJ whole genome shotgun (WGS) entry which is preliminary data.</text>
</comment>
<dbReference type="RefSeq" id="WP_215964659.1">
    <property type="nucleotide sequence ID" value="NZ_JAQOMS010000002.1"/>
</dbReference>
<evidence type="ECO:0000313" key="2">
    <source>
        <dbReference type="EMBL" id="MDC2890101.1"/>
    </source>
</evidence>
<keyword evidence="1" id="KW-0732">Signal</keyword>
<dbReference type="PROSITE" id="PS51257">
    <property type="entry name" value="PROKAR_LIPOPROTEIN"/>
    <property type="match status" value="1"/>
</dbReference>
<protein>
    <submittedName>
        <fullName evidence="2">DUF4097 family beta strand repeat-containing protein</fullName>
    </submittedName>
</protein>
<evidence type="ECO:0000256" key="1">
    <source>
        <dbReference type="SAM" id="SignalP"/>
    </source>
</evidence>
<sequence length="258" mass="26830">MKKLFVKFTILALFTTAISACVIHVGGNKGQKANVQLTEKLELDATGLRNFEIEAGAGDLTIRGIEGQTNIIVEASIFTTKQKDYQLTLRKNGKSAELVAKHDGSSGYWIGSSPRIHLQITMPLELALTIDDGSGDISISNVTNGIAIDDGSGNILLNQVAKDIVIDDGSGDIVVKNADGNVWIDDGSGELYIANIKGNVDIEDGSGDLTVTQISGLVTIDDGSGDISINTAGGLTIIESGSGGLAISGIKGNVSIDD</sequence>
<accession>A0ABT5FEW9</accession>
<reference evidence="2 3" key="1">
    <citation type="submission" date="2023-01" db="EMBL/GenBank/DDBJ databases">
        <title>Psychrosphaera sp. nov., isolated from marine algae.</title>
        <authorList>
            <person name="Bayburt H."/>
            <person name="Choi B.J."/>
            <person name="Kim J.M."/>
            <person name="Choi D.G."/>
            <person name="Jeon C.O."/>
        </authorList>
    </citation>
    <scope>NUCLEOTIDE SEQUENCE [LARGE SCALE GENOMIC DNA]</scope>
    <source>
        <strain evidence="2 3">G1-22</strain>
    </source>
</reference>
<organism evidence="2 3">
    <name type="scientific">Psychrosphaera algicola</name>
    <dbReference type="NCBI Taxonomy" id="3023714"/>
    <lineage>
        <taxon>Bacteria</taxon>
        <taxon>Pseudomonadati</taxon>
        <taxon>Pseudomonadota</taxon>
        <taxon>Gammaproteobacteria</taxon>
        <taxon>Alteromonadales</taxon>
        <taxon>Pseudoalteromonadaceae</taxon>
        <taxon>Psychrosphaera</taxon>
    </lineage>
</organism>